<dbReference type="OrthoDB" id="1680at2157"/>
<dbReference type="AlphaFoldDB" id="A0A7D5REI3"/>
<sequence length="357" mass="40284">MTYDKVKIGFLMTILSVSLASIVLTQSFAEESNISQEQERKNAIEQQTSLFSNNPIFGEKIAIEGYDRLVSKVDPGIGHENHQLAVIIPISDKEYTGMLYYSASEPVQLVSLRGPLESGEEKGKFIWTTDGSVNYEITLVNEYSTSGEWNFVGNALAVHTFKNTPFVVDYKVDYEETNGSAYLPSNSLNDVNIMTEFNFDSGTVKIDSFDVFKQVSGFGKVQPVVNLQGIVGIDKSILYRAADSEFNVGTGPYGLEHQFSEFGMSIYLEQGDIPIRKMIYRECDITNYSIDTLNDKDYSYNRASVFVLVDNFEITCAGMQPYHYDYQKYIDEYGVDAVMKMSKMKMSPKTYKDYGID</sequence>
<dbReference type="Proteomes" id="UP000509478">
    <property type="component" value="Chromosome"/>
</dbReference>
<dbReference type="EMBL" id="CP026995">
    <property type="protein sequence ID" value="QLH07083.1"/>
    <property type="molecule type" value="Genomic_DNA"/>
</dbReference>
<reference evidence="1 2" key="1">
    <citation type="submission" date="2018-02" db="EMBL/GenBank/DDBJ databases">
        <title>Complete genome of Nitrosopumilus ureaphilus PS0.</title>
        <authorList>
            <person name="Qin W."/>
            <person name="Zheng Y."/>
            <person name="Stahl D.A."/>
        </authorList>
    </citation>
    <scope>NUCLEOTIDE SEQUENCE [LARGE SCALE GENOMIC DNA]</scope>
    <source>
        <strain evidence="1 2">PS0</strain>
    </source>
</reference>
<dbReference type="KEGG" id="nue:C5F50_08375"/>
<name>A0A7D5REI3_9ARCH</name>
<keyword evidence="2" id="KW-1185">Reference proteome</keyword>
<protein>
    <submittedName>
        <fullName evidence="1">Uncharacterized protein</fullName>
    </submittedName>
</protein>
<accession>A0A7D5REI3</accession>
<gene>
    <name evidence="1" type="ORF">C5F50_08375</name>
</gene>
<evidence type="ECO:0000313" key="2">
    <source>
        <dbReference type="Proteomes" id="UP000509478"/>
    </source>
</evidence>
<organism evidence="1 2">
    <name type="scientific">Nitrosopumilus ureiphilus</name>
    <dbReference type="NCBI Taxonomy" id="1470067"/>
    <lineage>
        <taxon>Archaea</taxon>
        <taxon>Nitrososphaerota</taxon>
        <taxon>Nitrososphaeria</taxon>
        <taxon>Nitrosopumilales</taxon>
        <taxon>Nitrosopumilaceae</taxon>
        <taxon>Nitrosopumilus</taxon>
    </lineage>
</organism>
<evidence type="ECO:0000313" key="1">
    <source>
        <dbReference type="EMBL" id="QLH07083.1"/>
    </source>
</evidence>
<proteinExistence type="predicted"/>